<comment type="similarity">
    <text evidence="2">Belongs to the GSP F family.</text>
</comment>
<dbReference type="InterPro" id="IPR003004">
    <property type="entry name" value="GspF/PilC"/>
</dbReference>
<comment type="caution">
    <text evidence="10">The sequence shown here is derived from an EMBL/GenBank/DDBJ whole genome shotgun (WGS) entry which is preliminary data.</text>
</comment>
<keyword evidence="6 8" id="KW-1133">Transmembrane helix</keyword>
<dbReference type="Proteomes" id="UP000005496">
    <property type="component" value="Unassembled WGS sequence"/>
</dbReference>
<name>D6SKT4_9BACT</name>
<evidence type="ECO:0000256" key="6">
    <source>
        <dbReference type="ARBA" id="ARBA00022989"/>
    </source>
</evidence>
<gene>
    <name evidence="10" type="ORF">Dthio_PD2709</name>
</gene>
<evidence type="ECO:0000256" key="2">
    <source>
        <dbReference type="ARBA" id="ARBA00005745"/>
    </source>
</evidence>
<evidence type="ECO:0000256" key="1">
    <source>
        <dbReference type="ARBA" id="ARBA00004429"/>
    </source>
</evidence>
<dbReference type="GO" id="GO:0005886">
    <property type="term" value="C:plasma membrane"/>
    <property type="evidence" value="ECO:0007669"/>
    <property type="project" value="UniProtKB-SubCell"/>
</dbReference>
<dbReference type="Gene3D" id="1.20.81.30">
    <property type="entry name" value="Type II secretion system (T2SS), domain F"/>
    <property type="match status" value="2"/>
</dbReference>
<evidence type="ECO:0000259" key="9">
    <source>
        <dbReference type="Pfam" id="PF00482"/>
    </source>
</evidence>
<feature type="transmembrane region" description="Helical" evidence="8">
    <location>
        <begin position="186"/>
        <end position="207"/>
    </location>
</feature>
<dbReference type="InterPro" id="IPR018076">
    <property type="entry name" value="T2SS_GspF_dom"/>
</dbReference>
<dbReference type="PRINTS" id="PR00812">
    <property type="entry name" value="BCTERIALGSPF"/>
</dbReference>
<evidence type="ECO:0000256" key="5">
    <source>
        <dbReference type="ARBA" id="ARBA00022692"/>
    </source>
</evidence>
<evidence type="ECO:0000256" key="8">
    <source>
        <dbReference type="SAM" id="Phobius"/>
    </source>
</evidence>
<dbReference type="EMBL" id="ACJN02000001">
    <property type="protein sequence ID" value="EFI35295.1"/>
    <property type="molecule type" value="Genomic_DNA"/>
</dbReference>
<dbReference type="eggNOG" id="COG1459">
    <property type="taxonomic scope" value="Bacteria"/>
</dbReference>
<feature type="transmembrane region" description="Helical" evidence="8">
    <location>
        <begin position="227"/>
        <end position="253"/>
    </location>
</feature>
<evidence type="ECO:0000256" key="3">
    <source>
        <dbReference type="ARBA" id="ARBA00022475"/>
    </source>
</evidence>
<dbReference type="PANTHER" id="PTHR30012">
    <property type="entry name" value="GENERAL SECRETION PATHWAY PROTEIN"/>
    <property type="match status" value="1"/>
</dbReference>
<proteinExistence type="inferred from homology"/>
<accession>D6SKT4</accession>
<evidence type="ECO:0000313" key="10">
    <source>
        <dbReference type="EMBL" id="EFI35295.1"/>
    </source>
</evidence>
<dbReference type="InterPro" id="IPR042094">
    <property type="entry name" value="T2SS_GspF_sf"/>
</dbReference>
<protein>
    <submittedName>
        <fullName evidence="10">Type II secretion system F domain protein</fullName>
    </submittedName>
</protein>
<feature type="domain" description="Type II secretion system protein GspF" evidence="9">
    <location>
        <begin position="288"/>
        <end position="409"/>
    </location>
</feature>
<sequence>MEFTYRASTLEGRVHQGRIDASDKKQAAASLHARNLIPLSIEPLDRQAINSEFRSQNRIKYAWLYLHSLDAFARGKIGTKDLTAFTEHLGAMLKAGITMNKSLALLGDLTENRSLARVIKDVHSRIREGSHLYQALEEHPEVFPEVFINMVRAGESGGILDVILERLSEFMNEMARLREHLVSSMIYPAILGLTAAASMLVMLVVVIPRFADIFVDMGIEMPQATRVMLWCGNFIVHYWWALGLGAVLCLLMLKYLRSTSGGRLFWDRLRMRLPLLGTIFLKLELARFSRTLGTLLNSGVSILEAMNIVSGVVGNTVLKNRLAVVYDDLKQGRMLSGSLEQHGIFPPLAVNMLRVGEESGEMAVMLEKVGDMYDRDLRRAVKSFTSIFEPAVILVMGLVIGVMVVSMLMAVFSLNEMGI</sequence>
<evidence type="ECO:0000256" key="7">
    <source>
        <dbReference type="ARBA" id="ARBA00023136"/>
    </source>
</evidence>
<evidence type="ECO:0000256" key="4">
    <source>
        <dbReference type="ARBA" id="ARBA00022519"/>
    </source>
</evidence>
<keyword evidence="5 8" id="KW-0812">Transmembrane</keyword>
<dbReference type="PANTHER" id="PTHR30012:SF0">
    <property type="entry name" value="TYPE II SECRETION SYSTEM PROTEIN F-RELATED"/>
    <property type="match status" value="1"/>
</dbReference>
<dbReference type="AlphaFoldDB" id="D6SKT4"/>
<keyword evidence="4" id="KW-0997">Cell inner membrane</keyword>
<dbReference type="RefSeq" id="WP_008868427.1">
    <property type="nucleotide sequence ID" value="NZ_ACJN02000001.1"/>
</dbReference>
<keyword evidence="3" id="KW-1003">Cell membrane</keyword>
<comment type="subcellular location">
    <subcellularLocation>
        <location evidence="1">Cell inner membrane</location>
        <topology evidence="1">Multi-pass membrane protein</topology>
    </subcellularLocation>
</comment>
<feature type="domain" description="Type II secretion system protein GspF" evidence="9">
    <location>
        <begin position="85"/>
        <end position="208"/>
    </location>
</feature>
<keyword evidence="11" id="KW-1185">Reference proteome</keyword>
<feature type="transmembrane region" description="Helical" evidence="8">
    <location>
        <begin position="387"/>
        <end position="412"/>
    </location>
</feature>
<dbReference type="Pfam" id="PF00482">
    <property type="entry name" value="T2SSF"/>
    <property type="match status" value="2"/>
</dbReference>
<dbReference type="FunFam" id="1.20.81.30:FF:000001">
    <property type="entry name" value="Type II secretion system protein F"/>
    <property type="match status" value="2"/>
</dbReference>
<evidence type="ECO:0000313" key="11">
    <source>
        <dbReference type="Proteomes" id="UP000005496"/>
    </source>
</evidence>
<organism evidence="10 11">
    <name type="scientific">Desulfonatronospira thiodismutans ASO3-1</name>
    <dbReference type="NCBI Taxonomy" id="555779"/>
    <lineage>
        <taxon>Bacteria</taxon>
        <taxon>Pseudomonadati</taxon>
        <taxon>Thermodesulfobacteriota</taxon>
        <taxon>Desulfovibrionia</taxon>
        <taxon>Desulfovibrionales</taxon>
        <taxon>Desulfonatronovibrionaceae</taxon>
        <taxon>Desulfonatronospira</taxon>
    </lineage>
</organism>
<reference evidence="10" key="1">
    <citation type="submission" date="2010-05" db="EMBL/GenBank/DDBJ databases">
        <title>The draft genome of Desulfonatronospira thiodismutans ASO3-1.</title>
        <authorList>
            <consortium name="US DOE Joint Genome Institute (JGI-PGF)"/>
            <person name="Lucas S."/>
            <person name="Copeland A."/>
            <person name="Lapidus A."/>
            <person name="Cheng J.-F."/>
            <person name="Bruce D."/>
            <person name="Goodwin L."/>
            <person name="Pitluck S."/>
            <person name="Chertkov O."/>
            <person name="Brettin T."/>
            <person name="Detter J.C."/>
            <person name="Han C."/>
            <person name="Land M.L."/>
            <person name="Hauser L."/>
            <person name="Kyrpides N."/>
            <person name="Mikhailova N."/>
            <person name="Muyzer G."/>
            <person name="Woyke T."/>
        </authorList>
    </citation>
    <scope>NUCLEOTIDE SEQUENCE [LARGE SCALE GENOMIC DNA]</scope>
    <source>
        <strain evidence="10">ASO3-1</strain>
    </source>
</reference>
<keyword evidence="7 8" id="KW-0472">Membrane</keyword>